<name>A0A411BTF4_9CAUD</name>
<gene>
    <name evidence="1" type="primary">37</name>
    <name evidence="1" type="ORF">SEA_OCHI17_37</name>
</gene>
<proteinExistence type="predicted"/>
<evidence type="ECO:0000313" key="1">
    <source>
        <dbReference type="EMBL" id="QAY04891.1"/>
    </source>
</evidence>
<dbReference type="KEGG" id="vg:65118761"/>
<evidence type="ECO:0000313" key="2">
    <source>
        <dbReference type="Proteomes" id="UP000289975"/>
    </source>
</evidence>
<reference evidence="1 2" key="1">
    <citation type="submission" date="2019-01" db="EMBL/GenBank/DDBJ databases">
        <authorList>
            <person name="Arabshahi J."/>
            <person name="Bell S."/>
            <person name="Chan J."/>
            <person name="Haskins E."/>
            <person name="Kerstiens E."/>
            <person name="Novak L."/>
            <person name="Okekeogbu I."/>
            <person name="Otero A."/>
            <person name="Smith G."/>
            <person name="Li Y."/>
            <person name="Clase K.L."/>
            <person name="Curtis N."/>
            <person name="Kistler A.B."/>
            <person name="Roscher J.E."/>
            <person name="Garlena R.A."/>
            <person name="Russell D.A."/>
            <person name="Pope W.H."/>
            <person name="Jacobs-Sera D."/>
            <person name="Hatfull G.F."/>
        </authorList>
    </citation>
    <scope>NUCLEOTIDE SEQUENCE [LARGE SCALE GENOMIC DNA]</scope>
</reference>
<sequence>MSDPAVEAAYRYRQRRYPEDDGLVGAAREALKPIREEIDKWEATGVLNYGKLRTLIYASEEST</sequence>
<dbReference type="RefSeq" id="YP_010101051.1">
    <property type="nucleotide sequence ID" value="NC_055787.1"/>
</dbReference>
<accession>A0A411BTF4</accession>
<keyword evidence="2" id="KW-1185">Reference proteome</keyword>
<protein>
    <submittedName>
        <fullName evidence="1">Uncharacterized protein</fullName>
    </submittedName>
</protein>
<dbReference type="GeneID" id="65118761"/>
<dbReference type="EMBL" id="MK359307">
    <property type="protein sequence ID" value="QAY04891.1"/>
    <property type="molecule type" value="Genomic_DNA"/>
</dbReference>
<dbReference type="Proteomes" id="UP000289975">
    <property type="component" value="Segment"/>
</dbReference>
<organism evidence="1 2">
    <name type="scientific">Mycobacterium phage Ochi17</name>
    <dbReference type="NCBI Taxonomy" id="2502425"/>
    <lineage>
        <taxon>Viruses</taxon>
        <taxon>Duplodnaviria</taxon>
        <taxon>Heunggongvirae</taxon>
        <taxon>Uroviricota</taxon>
        <taxon>Caudoviricetes</taxon>
        <taxon>Gracegardnervirinae</taxon>
        <taxon>Cheoctovirus</taxon>
        <taxon>Cheoctovirus ochi17</taxon>
    </lineage>
</organism>